<dbReference type="InterPro" id="IPR014729">
    <property type="entry name" value="Rossmann-like_a/b/a_fold"/>
</dbReference>
<organism evidence="3 4">
    <name type="scientific">Marinoscillum furvescens DSM 4134</name>
    <dbReference type="NCBI Taxonomy" id="1122208"/>
    <lineage>
        <taxon>Bacteria</taxon>
        <taxon>Pseudomonadati</taxon>
        <taxon>Bacteroidota</taxon>
        <taxon>Cytophagia</taxon>
        <taxon>Cytophagales</taxon>
        <taxon>Reichenbachiellaceae</taxon>
        <taxon>Marinoscillum</taxon>
    </lineage>
</organism>
<dbReference type="Pfam" id="PF00582">
    <property type="entry name" value="Usp"/>
    <property type="match status" value="2"/>
</dbReference>
<dbReference type="SUPFAM" id="SSF52402">
    <property type="entry name" value="Adenine nucleotide alpha hydrolases-like"/>
    <property type="match status" value="2"/>
</dbReference>
<dbReference type="AlphaFoldDB" id="A0A3D9L228"/>
<dbReference type="InterPro" id="IPR006015">
    <property type="entry name" value="Universal_stress_UspA"/>
</dbReference>
<keyword evidence="4" id="KW-1185">Reference proteome</keyword>
<dbReference type="PRINTS" id="PR01438">
    <property type="entry name" value="UNVRSLSTRESS"/>
</dbReference>
<dbReference type="RefSeq" id="WP_115869071.1">
    <property type="nucleotide sequence ID" value="NZ_QREG01000015.1"/>
</dbReference>
<gene>
    <name evidence="3" type="ORF">C7460_115107</name>
</gene>
<evidence type="ECO:0000259" key="2">
    <source>
        <dbReference type="Pfam" id="PF00582"/>
    </source>
</evidence>
<dbReference type="InterPro" id="IPR006016">
    <property type="entry name" value="UspA"/>
</dbReference>
<reference evidence="3 4" key="1">
    <citation type="submission" date="2018-07" db="EMBL/GenBank/DDBJ databases">
        <title>Genomic Encyclopedia of Type Strains, Phase IV (KMG-IV): sequencing the most valuable type-strain genomes for metagenomic binning, comparative biology and taxonomic classification.</title>
        <authorList>
            <person name="Goeker M."/>
        </authorList>
    </citation>
    <scope>NUCLEOTIDE SEQUENCE [LARGE SCALE GENOMIC DNA]</scope>
    <source>
        <strain evidence="3 4">DSM 4134</strain>
    </source>
</reference>
<evidence type="ECO:0000313" key="3">
    <source>
        <dbReference type="EMBL" id="RED96216.1"/>
    </source>
</evidence>
<proteinExistence type="inferred from homology"/>
<comment type="similarity">
    <text evidence="1">Belongs to the universal stress protein A family.</text>
</comment>
<dbReference type="PANTHER" id="PTHR46268:SF6">
    <property type="entry name" value="UNIVERSAL STRESS PROTEIN UP12"/>
    <property type="match status" value="1"/>
</dbReference>
<dbReference type="EMBL" id="QREG01000015">
    <property type="protein sequence ID" value="RED96216.1"/>
    <property type="molecule type" value="Genomic_DNA"/>
</dbReference>
<name>A0A3D9L228_MARFU</name>
<evidence type="ECO:0000313" key="4">
    <source>
        <dbReference type="Proteomes" id="UP000256779"/>
    </source>
</evidence>
<dbReference type="Gene3D" id="3.40.50.620">
    <property type="entry name" value="HUPs"/>
    <property type="match status" value="2"/>
</dbReference>
<dbReference type="CDD" id="cd00293">
    <property type="entry name" value="USP-like"/>
    <property type="match status" value="2"/>
</dbReference>
<dbReference type="PANTHER" id="PTHR46268">
    <property type="entry name" value="STRESS RESPONSE PROTEIN NHAX"/>
    <property type="match status" value="1"/>
</dbReference>
<comment type="caution">
    <text evidence="3">The sequence shown here is derived from an EMBL/GenBank/DDBJ whole genome shotgun (WGS) entry which is preliminary data.</text>
</comment>
<evidence type="ECO:0000256" key="1">
    <source>
        <dbReference type="ARBA" id="ARBA00008791"/>
    </source>
</evidence>
<feature type="domain" description="UspA" evidence="2">
    <location>
        <begin position="4"/>
        <end position="134"/>
    </location>
</feature>
<accession>A0A3D9L228</accession>
<feature type="domain" description="UspA" evidence="2">
    <location>
        <begin position="150"/>
        <end position="293"/>
    </location>
</feature>
<dbReference type="Proteomes" id="UP000256779">
    <property type="component" value="Unassembled WGS sequence"/>
</dbReference>
<dbReference type="OrthoDB" id="1522996at2"/>
<sequence>MYKYNKIIVGLDHTEMDKDLISAASDICTLSGSRVVYFVNVIRDVHLPEKVQKEFPDLLDRAIADRKKELETIISEGFSCQDVEVVIHVMVDQGQVTKSILNFTTKEKIDLVILGRKNERKGGGVLINRVARRVGCSLLILPKGTRIDMSNILVATDYSEYSKSAMEKAVSLAKKSKTAEHIMVQNVYQVPVGYHYTGKSFDEFGDIMKDHAKKDYQKFVSDIDFGELKVKEIYSLDKDDDIISDIHRESKRRKASLIVIGAKGRTATTALFIGSKAEKLIQVNSAIPMLVVRPKNKKAGILDYIKEL</sequence>
<protein>
    <submittedName>
        <fullName evidence="3">Nucleotide-binding universal stress UspA family protein</fullName>
    </submittedName>
</protein>